<proteinExistence type="predicted"/>
<name>X1HQ50_9ZZZZ</name>
<gene>
    <name evidence="1" type="ORF">S03H2_49417</name>
</gene>
<dbReference type="AlphaFoldDB" id="X1HQ50"/>
<accession>X1HQ50</accession>
<reference evidence="1" key="1">
    <citation type="journal article" date="2014" name="Front. Microbiol.">
        <title>High frequency of phylogenetically diverse reductive dehalogenase-homologous genes in deep subseafloor sedimentary metagenomes.</title>
        <authorList>
            <person name="Kawai M."/>
            <person name="Futagami T."/>
            <person name="Toyoda A."/>
            <person name="Takaki Y."/>
            <person name="Nishi S."/>
            <person name="Hori S."/>
            <person name="Arai W."/>
            <person name="Tsubouchi T."/>
            <person name="Morono Y."/>
            <person name="Uchiyama I."/>
            <person name="Ito T."/>
            <person name="Fujiyama A."/>
            <person name="Inagaki F."/>
            <person name="Takami H."/>
        </authorList>
    </citation>
    <scope>NUCLEOTIDE SEQUENCE</scope>
    <source>
        <strain evidence="1">Expedition CK06-06</strain>
    </source>
</reference>
<evidence type="ECO:0000313" key="1">
    <source>
        <dbReference type="EMBL" id="GAH72286.1"/>
    </source>
</evidence>
<feature type="non-terminal residue" evidence="1">
    <location>
        <position position="76"/>
    </location>
</feature>
<protein>
    <submittedName>
        <fullName evidence="1">Uncharacterized protein</fullName>
    </submittedName>
</protein>
<organism evidence="1">
    <name type="scientific">marine sediment metagenome</name>
    <dbReference type="NCBI Taxonomy" id="412755"/>
    <lineage>
        <taxon>unclassified sequences</taxon>
        <taxon>metagenomes</taxon>
        <taxon>ecological metagenomes</taxon>
    </lineage>
</organism>
<comment type="caution">
    <text evidence="1">The sequence shown here is derived from an EMBL/GenBank/DDBJ whole genome shotgun (WGS) entry which is preliminary data.</text>
</comment>
<dbReference type="EMBL" id="BARU01031228">
    <property type="protein sequence ID" value="GAH72286.1"/>
    <property type="molecule type" value="Genomic_DNA"/>
</dbReference>
<sequence length="76" mass="8861">MDAEMRTQSAITCTRYILQKALDSPFTMTVITLDDLNPEHLQDKIYEILCYLEKTKHKKVKTEWAKGLSKMEPEAK</sequence>